<dbReference type="EMBL" id="CP107551">
    <property type="protein sequence ID" value="UYP18504.1"/>
    <property type="molecule type" value="Genomic_DNA"/>
</dbReference>
<protein>
    <submittedName>
        <fullName evidence="1">O-antigen ligase domain-containing protein</fullName>
    </submittedName>
</protein>
<keyword evidence="1" id="KW-0436">Ligase</keyword>
<reference evidence="1" key="1">
    <citation type="submission" date="2022-10" db="EMBL/GenBank/DDBJ databases">
        <title>Rhodococcus ferula Z13 complete genome.</title>
        <authorList>
            <person name="Long X."/>
            <person name="Zang M."/>
        </authorList>
    </citation>
    <scope>NUCLEOTIDE SEQUENCE</scope>
    <source>
        <strain evidence="1">Z13</strain>
    </source>
</reference>
<name>A0ACD4DEQ3_9NOCA</name>
<proteinExistence type="predicted"/>
<dbReference type="Proteomes" id="UP001156484">
    <property type="component" value="Chromosome"/>
</dbReference>
<accession>A0ACD4DEQ3</accession>
<sequence>MPMFFVGAVVAVALVAALYRRPQRGLLLVAALTPLQGLLTVIPGGRTVTHWREFVLIVALAAAFTGPARRRRTATAAPRWATLGAGGALGLMVALVAASLAGLIPFEFTYLYLTIPVILWRAPFDARDRDGLVTILMVAGFVTAVLGLVQQVLGADRLAELGYRWDEHLHTHRGFLHSFSTFATPREFGLFIMLSLVVGCAVAFADPRRRRNRLFLCATPILLLGLGMTIMPACYIGLTVGLLWLAVHRFRALFVVFGGLAVVTPIALLLLPSSVLAPVFSSVGLGARGPSQPTSSLWVRPFGQNTAVDTLAQLDAGSYRPESYYTKLAVDFGLIGVWLFVLVLVVAAASTLYASRRLRGQDAAFALGVSATVVACVVATTMATYPEIISLEVYFWMLVGAVGCAMMQRTPAPRIEEPDPAPCRRLTQVG</sequence>
<organism evidence="1 2">
    <name type="scientific">Rhodococcus sacchari</name>
    <dbReference type="NCBI Taxonomy" id="2962047"/>
    <lineage>
        <taxon>Bacteria</taxon>
        <taxon>Bacillati</taxon>
        <taxon>Actinomycetota</taxon>
        <taxon>Actinomycetes</taxon>
        <taxon>Mycobacteriales</taxon>
        <taxon>Nocardiaceae</taxon>
        <taxon>Rhodococcus</taxon>
    </lineage>
</organism>
<gene>
    <name evidence="1" type="ORF">OED52_17895</name>
</gene>
<evidence type="ECO:0000313" key="2">
    <source>
        <dbReference type="Proteomes" id="UP001156484"/>
    </source>
</evidence>
<keyword evidence="2" id="KW-1185">Reference proteome</keyword>
<evidence type="ECO:0000313" key="1">
    <source>
        <dbReference type="EMBL" id="UYP18504.1"/>
    </source>
</evidence>